<feature type="non-terminal residue" evidence="1">
    <location>
        <position position="107"/>
    </location>
</feature>
<protein>
    <submittedName>
        <fullName evidence="1">Uncharacterized protein</fullName>
    </submittedName>
</protein>
<dbReference type="AlphaFoldDB" id="A0AA40FPQ0"/>
<accession>A0AA40FPQ0</accession>
<gene>
    <name evidence="1" type="ORF">K0M31_008674</name>
</gene>
<sequence length="107" mass="11503">MELLPCGRHCSRWEAPRQRPHGSIDFRSVCEQFCAVKSLAPSIPPISRSSLIFGNVSSHAYGELEPYCSPSGPTGSSATMAFDYGFVAGAATSIRSIGSTREIYEAT</sequence>
<proteinExistence type="predicted"/>
<organism evidence="1 2">
    <name type="scientific">Melipona bicolor</name>
    <dbReference type="NCBI Taxonomy" id="60889"/>
    <lineage>
        <taxon>Eukaryota</taxon>
        <taxon>Metazoa</taxon>
        <taxon>Ecdysozoa</taxon>
        <taxon>Arthropoda</taxon>
        <taxon>Hexapoda</taxon>
        <taxon>Insecta</taxon>
        <taxon>Pterygota</taxon>
        <taxon>Neoptera</taxon>
        <taxon>Endopterygota</taxon>
        <taxon>Hymenoptera</taxon>
        <taxon>Apocrita</taxon>
        <taxon>Aculeata</taxon>
        <taxon>Apoidea</taxon>
        <taxon>Anthophila</taxon>
        <taxon>Apidae</taxon>
        <taxon>Melipona</taxon>
    </lineage>
</organism>
<evidence type="ECO:0000313" key="2">
    <source>
        <dbReference type="Proteomes" id="UP001177670"/>
    </source>
</evidence>
<keyword evidence="2" id="KW-1185">Reference proteome</keyword>
<reference evidence="1" key="1">
    <citation type="submission" date="2021-10" db="EMBL/GenBank/DDBJ databases">
        <title>Melipona bicolor Genome sequencing and assembly.</title>
        <authorList>
            <person name="Araujo N.S."/>
            <person name="Arias M.C."/>
        </authorList>
    </citation>
    <scope>NUCLEOTIDE SEQUENCE</scope>
    <source>
        <strain evidence="1">USP_2M_L1-L4_2017</strain>
        <tissue evidence="1">Whole body</tissue>
    </source>
</reference>
<comment type="caution">
    <text evidence="1">The sequence shown here is derived from an EMBL/GenBank/DDBJ whole genome shotgun (WGS) entry which is preliminary data.</text>
</comment>
<dbReference type="EMBL" id="JAHYIQ010000021">
    <property type="protein sequence ID" value="KAK1123038.1"/>
    <property type="molecule type" value="Genomic_DNA"/>
</dbReference>
<name>A0AA40FPQ0_9HYME</name>
<evidence type="ECO:0000313" key="1">
    <source>
        <dbReference type="EMBL" id="KAK1123038.1"/>
    </source>
</evidence>
<dbReference type="Proteomes" id="UP001177670">
    <property type="component" value="Unassembled WGS sequence"/>
</dbReference>